<keyword evidence="2" id="KW-1185">Reference proteome</keyword>
<dbReference type="Proteomes" id="UP000054477">
    <property type="component" value="Unassembled WGS sequence"/>
</dbReference>
<gene>
    <name evidence="1" type="ORF">K443DRAFT_682443</name>
</gene>
<dbReference type="HOGENOM" id="CLU_2922953_0_0_1"/>
<reference evidence="1 2" key="1">
    <citation type="submission" date="2014-04" db="EMBL/GenBank/DDBJ databases">
        <authorList>
            <consortium name="DOE Joint Genome Institute"/>
            <person name="Kuo A."/>
            <person name="Kohler A."/>
            <person name="Nagy L.G."/>
            <person name="Floudas D."/>
            <person name="Copeland A."/>
            <person name="Barry K.W."/>
            <person name="Cichocki N."/>
            <person name="Veneault-Fourrey C."/>
            <person name="LaButti K."/>
            <person name="Lindquist E.A."/>
            <person name="Lipzen A."/>
            <person name="Lundell T."/>
            <person name="Morin E."/>
            <person name="Murat C."/>
            <person name="Sun H."/>
            <person name="Tunlid A."/>
            <person name="Henrissat B."/>
            <person name="Grigoriev I.V."/>
            <person name="Hibbett D.S."/>
            <person name="Martin F."/>
            <person name="Nordberg H.P."/>
            <person name="Cantor M.N."/>
            <person name="Hua S.X."/>
        </authorList>
    </citation>
    <scope>NUCLEOTIDE SEQUENCE [LARGE SCALE GENOMIC DNA]</scope>
    <source>
        <strain evidence="1 2">LaAM-08-1</strain>
    </source>
</reference>
<protein>
    <submittedName>
        <fullName evidence="1">Uncharacterized protein</fullName>
    </submittedName>
</protein>
<dbReference type="AlphaFoldDB" id="A0A0C9XJ05"/>
<organism evidence="1 2">
    <name type="scientific">Laccaria amethystina LaAM-08-1</name>
    <dbReference type="NCBI Taxonomy" id="1095629"/>
    <lineage>
        <taxon>Eukaryota</taxon>
        <taxon>Fungi</taxon>
        <taxon>Dikarya</taxon>
        <taxon>Basidiomycota</taxon>
        <taxon>Agaricomycotina</taxon>
        <taxon>Agaricomycetes</taxon>
        <taxon>Agaricomycetidae</taxon>
        <taxon>Agaricales</taxon>
        <taxon>Agaricineae</taxon>
        <taxon>Hydnangiaceae</taxon>
        <taxon>Laccaria</taxon>
    </lineage>
</organism>
<proteinExistence type="predicted"/>
<name>A0A0C9XJ05_9AGAR</name>
<evidence type="ECO:0000313" key="2">
    <source>
        <dbReference type="Proteomes" id="UP000054477"/>
    </source>
</evidence>
<reference evidence="2" key="2">
    <citation type="submission" date="2015-01" db="EMBL/GenBank/DDBJ databases">
        <title>Evolutionary Origins and Diversification of the Mycorrhizal Mutualists.</title>
        <authorList>
            <consortium name="DOE Joint Genome Institute"/>
            <consortium name="Mycorrhizal Genomics Consortium"/>
            <person name="Kohler A."/>
            <person name="Kuo A."/>
            <person name="Nagy L.G."/>
            <person name="Floudas D."/>
            <person name="Copeland A."/>
            <person name="Barry K.W."/>
            <person name="Cichocki N."/>
            <person name="Veneault-Fourrey C."/>
            <person name="LaButti K."/>
            <person name="Lindquist E.A."/>
            <person name="Lipzen A."/>
            <person name="Lundell T."/>
            <person name="Morin E."/>
            <person name="Murat C."/>
            <person name="Riley R."/>
            <person name="Ohm R."/>
            <person name="Sun H."/>
            <person name="Tunlid A."/>
            <person name="Henrissat B."/>
            <person name="Grigoriev I.V."/>
            <person name="Hibbett D.S."/>
            <person name="Martin F."/>
        </authorList>
    </citation>
    <scope>NUCLEOTIDE SEQUENCE [LARGE SCALE GENOMIC DNA]</scope>
    <source>
        <strain evidence="2">LaAM-08-1</strain>
    </source>
</reference>
<dbReference type="EMBL" id="KN838729">
    <property type="protein sequence ID" value="KIJ96217.1"/>
    <property type="molecule type" value="Genomic_DNA"/>
</dbReference>
<sequence length="61" mass="6532">MSFLKNDAGSQQLVTIEHKNALALVPTSARPILPRIPIVGGFAAGRQNPTTLKRDHGITVL</sequence>
<accession>A0A0C9XJ05</accession>
<evidence type="ECO:0000313" key="1">
    <source>
        <dbReference type="EMBL" id="KIJ96217.1"/>
    </source>
</evidence>